<dbReference type="Gene3D" id="3.90.190.10">
    <property type="entry name" value="Protein tyrosine phosphatase superfamily"/>
    <property type="match status" value="1"/>
</dbReference>
<feature type="region of interest" description="Disordered" evidence="1">
    <location>
        <begin position="740"/>
        <end position="764"/>
    </location>
</feature>
<dbReference type="CDD" id="cd14498">
    <property type="entry name" value="DSP"/>
    <property type="match status" value="1"/>
</dbReference>
<dbReference type="PROSITE" id="PS50054">
    <property type="entry name" value="TYR_PHOSPHATASE_DUAL"/>
    <property type="match status" value="1"/>
</dbReference>
<feature type="domain" description="Tyrosine specific protein phosphatases" evidence="3">
    <location>
        <begin position="150"/>
        <end position="208"/>
    </location>
</feature>
<organism evidence="4 5">
    <name type="scientific">Tetraparma gracilis</name>
    <dbReference type="NCBI Taxonomy" id="2962635"/>
    <lineage>
        <taxon>Eukaryota</taxon>
        <taxon>Sar</taxon>
        <taxon>Stramenopiles</taxon>
        <taxon>Ochrophyta</taxon>
        <taxon>Bolidophyceae</taxon>
        <taxon>Parmales</taxon>
        <taxon>Triparmaceae</taxon>
        <taxon>Tetraparma</taxon>
    </lineage>
</organism>
<dbReference type="PROSITE" id="PS50056">
    <property type="entry name" value="TYR_PHOSPHATASE_2"/>
    <property type="match status" value="1"/>
</dbReference>
<dbReference type="InterPro" id="IPR000387">
    <property type="entry name" value="Tyr_Pase_dom"/>
</dbReference>
<accession>A0ABQ6MXR4</accession>
<feature type="compositionally biased region" description="Basic and acidic residues" evidence="1">
    <location>
        <begin position="629"/>
        <end position="647"/>
    </location>
</feature>
<proteinExistence type="predicted"/>
<evidence type="ECO:0000259" key="2">
    <source>
        <dbReference type="PROSITE" id="PS50054"/>
    </source>
</evidence>
<sequence>MTAMASPSPILTAPHSLARISSVGTGRRAVRGMMTAGTSEASSPTPPPAGSPAAPSPLDRPKLDYVRMLLSLKLSRSDGSPSAVPGTRGRLLLGSAGAAHNLSSYNADPDTPHPITHVLCLCAEVEPRFPGLARYLTVPCEDRPEFDIALRFIDCADYIDEALSSGGCVLVHCFAGKSRSCAIAMSYLMLRRGLPFPAALAACREARPTCAPNLGFATQLRALDRSLARARFNHPNAKQERADPTAAAAAAAAPPPPAQAEARHVETAHVATAAAAAPPPAPPPLRKAPSLTVSYDEFGAATITPTAAAATAAEPAQPQPRASAALTAAQHLRAHQVASAACSRLYQRAVAQQAHLTGLREEVPPECTFSPSVNRESEARAAVAAARGRGGYMRSTAAAEVAAGEAQRKAFRIQDGAGSGAPAAARFGGGPADRFGGPGSIFFDQDEGGPRALGRTSPTVEACGFRPTLAAPPRALRERAPPAPLEVRLARGTSGSRLSARIAARKRELIEGRGGFAEGPDSLYYGVEHAANAGVAHWQYGEDEGKKVGRVLGSKEEAAEVQRHVEERLYKDGLKGMVAREKAQRDKPLEKECTFSPKRAEQWILRGEKENNERKRQLRLQRELGGGGEDAKEEKGPAAKRPPKIDRDAVALETAGALEDLDKDEVIELVAEFATLARRDSEVLMLKELAEEKQKERAREKQREQKEGAKRAWGEVRKKTGEAEKNLQAVAAAVVDGTAGFEDAGGEAGGEAGGAGADESVEMF</sequence>
<dbReference type="InterPro" id="IPR000340">
    <property type="entry name" value="Dual-sp_phosphatase_cat-dom"/>
</dbReference>
<dbReference type="PANTHER" id="PTHR46377">
    <property type="entry name" value="DUAL SPECIFICITY PROTEIN PHOSPHATASE 19"/>
    <property type="match status" value="1"/>
</dbReference>
<evidence type="ECO:0000313" key="4">
    <source>
        <dbReference type="EMBL" id="GMI35588.1"/>
    </source>
</evidence>
<keyword evidence="5" id="KW-1185">Reference proteome</keyword>
<name>A0ABQ6MXR4_9STRA</name>
<feature type="region of interest" description="Disordered" evidence="1">
    <location>
        <begin position="34"/>
        <end position="60"/>
    </location>
</feature>
<dbReference type="PANTHER" id="PTHR46377:SF1">
    <property type="entry name" value="DUAL SPECIFICITY PROTEIN PHOSPHATASE 19"/>
    <property type="match status" value="1"/>
</dbReference>
<dbReference type="Pfam" id="PF00782">
    <property type="entry name" value="DSPc"/>
    <property type="match status" value="1"/>
</dbReference>
<dbReference type="EMBL" id="BRYB01000695">
    <property type="protein sequence ID" value="GMI35588.1"/>
    <property type="molecule type" value="Genomic_DNA"/>
</dbReference>
<protein>
    <recommendedName>
        <fullName evidence="6">Protein-tyrosine-phosphatase</fullName>
    </recommendedName>
</protein>
<evidence type="ECO:0000256" key="1">
    <source>
        <dbReference type="SAM" id="MobiDB-lite"/>
    </source>
</evidence>
<feature type="domain" description="Tyrosine-protein phosphatase" evidence="2">
    <location>
        <begin position="80"/>
        <end position="229"/>
    </location>
</feature>
<gene>
    <name evidence="4" type="ORF">TeGR_g15274</name>
</gene>
<evidence type="ECO:0000313" key="5">
    <source>
        <dbReference type="Proteomes" id="UP001165060"/>
    </source>
</evidence>
<comment type="caution">
    <text evidence="4">The sequence shown here is derived from an EMBL/GenBank/DDBJ whole genome shotgun (WGS) entry which is preliminary data.</text>
</comment>
<dbReference type="SMART" id="SM00195">
    <property type="entry name" value="DSPc"/>
    <property type="match status" value="1"/>
</dbReference>
<dbReference type="Proteomes" id="UP001165060">
    <property type="component" value="Unassembled WGS sequence"/>
</dbReference>
<evidence type="ECO:0000259" key="3">
    <source>
        <dbReference type="PROSITE" id="PS50056"/>
    </source>
</evidence>
<feature type="region of interest" description="Disordered" evidence="1">
    <location>
        <begin position="692"/>
        <end position="719"/>
    </location>
</feature>
<feature type="region of interest" description="Disordered" evidence="1">
    <location>
        <begin position="235"/>
        <end position="266"/>
    </location>
</feature>
<feature type="compositionally biased region" description="Gly residues" evidence="1">
    <location>
        <begin position="746"/>
        <end position="756"/>
    </location>
</feature>
<dbReference type="InterPro" id="IPR020422">
    <property type="entry name" value="TYR_PHOSPHATASE_DUAL_dom"/>
</dbReference>
<dbReference type="InterPro" id="IPR029021">
    <property type="entry name" value="Prot-tyrosine_phosphatase-like"/>
</dbReference>
<feature type="compositionally biased region" description="Pro residues" evidence="1">
    <location>
        <begin position="277"/>
        <end position="286"/>
    </location>
</feature>
<dbReference type="SUPFAM" id="SSF52799">
    <property type="entry name" value="(Phosphotyrosine protein) phosphatases II"/>
    <property type="match status" value="1"/>
</dbReference>
<evidence type="ECO:0008006" key="6">
    <source>
        <dbReference type="Google" id="ProtNLM"/>
    </source>
</evidence>
<feature type="region of interest" description="Disordered" evidence="1">
    <location>
        <begin position="614"/>
        <end position="647"/>
    </location>
</feature>
<feature type="region of interest" description="Disordered" evidence="1">
    <location>
        <begin position="271"/>
        <end position="290"/>
    </location>
</feature>
<reference evidence="4 5" key="1">
    <citation type="journal article" date="2023" name="Commun. Biol.">
        <title>Genome analysis of Parmales, the sister group of diatoms, reveals the evolutionary specialization of diatoms from phago-mixotrophs to photoautotrophs.</title>
        <authorList>
            <person name="Ban H."/>
            <person name="Sato S."/>
            <person name="Yoshikawa S."/>
            <person name="Yamada K."/>
            <person name="Nakamura Y."/>
            <person name="Ichinomiya M."/>
            <person name="Sato N."/>
            <person name="Blanc-Mathieu R."/>
            <person name="Endo H."/>
            <person name="Kuwata A."/>
            <person name="Ogata H."/>
        </authorList>
    </citation>
    <scope>NUCLEOTIDE SEQUENCE [LARGE SCALE GENOMIC DNA]</scope>
</reference>